<evidence type="ECO:0000313" key="6">
    <source>
        <dbReference type="EMBL" id="OGM12137.1"/>
    </source>
</evidence>
<dbReference type="InterPro" id="IPR036597">
    <property type="entry name" value="Fido-like_dom_sf"/>
</dbReference>
<dbReference type="GO" id="GO:0003700">
    <property type="term" value="F:DNA-binding transcription factor activity"/>
    <property type="evidence" value="ECO:0007669"/>
    <property type="project" value="InterPro"/>
</dbReference>
<evidence type="ECO:0000256" key="4">
    <source>
        <dbReference type="PIRSR" id="PIRSR640198-3"/>
    </source>
</evidence>
<evidence type="ECO:0000313" key="7">
    <source>
        <dbReference type="Proteomes" id="UP000177053"/>
    </source>
</evidence>
<feature type="domain" description="Fido" evidence="5">
    <location>
        <begin position="103"/>
        <end position="259"/>
    </location>
</feature>
<dbReference type="AlphaFoldDB" id="A0A1F7XAU7"/>
<dbReference type="InterPro" id="IPR040198">
    <property type="entry name" value="Fido_containing"/>
</dbReference>
<reference evidence="6 7" key="1">
    <citation type="journal article" date="2016" name="Nat. Commun.">
        <title>Thousands of microbial genomes shed light on interconnected biogeochemical processes in an aquifer system.</title>
        <authorList>
            <person name="Anantharaman K."/>
            <person name="Brown C.T."/>
            <person name="Hug L.A."/>
            <person name="Sharon I."/>
            <person name="Castelle C.J."/>
            <person name="Probst A.J."/>
            <person name="Thomas B.C."/>
            <person name="Singh A."/>
            <person name="Wilkins M.J."/>
            <person name="Karaoz U."/>
            <person name="Brodie E.L."/>
            <person name="Williams K.H."/>
            <person name="Hubbard S.S."/>
            <person name="Banfield J.F."/>
        </authorList>
    </citation>
    <scope>NUCLEOTIDE SEQUENCE [LARGE SCALE GENOMIC DNA]</scope>
</reference>
<dbReference type="Pfam" id="PF02661">
    <property type="entry name" value="Fic"/>
    <property type="match status" value="1"/>
</dbReference>
<evidence type="ECO:0000259" key="5">
    <source>
        <dbReference type="PROSITE" id="PS51459"/>
    </source>
</evidence>
<dbReference type="InterPro" id="IPR001034">
    <property type="entry name" value="DeoR_HTH"/>
</dbReference>
<comment type="caution">
    <text evidence="6">The sequence shown here is derived from an EMBL/GenBank/DDBJ whole genome shotgun (WGS) entry which is preliminary data.</text>
</comment>
<dbReference type="InterPro" id="IPR036388">
    <property type="entry name" value="WH-like_DNA-bd_sf"/>
</dbReference>
<dbReference type="Pfam" id="PF08220">
    <property type="entry name" value="HTH_DeoR"/>
    <property type="match status" value="1"/>
</dbReference>
<feature type="active site" evidence="3">
    <location>
        <position position="189"/>
    </location>
</feature>
<protein>
    <recommendedName>
        <fullName evidence="5">Fido domain-containing protein</fullName>
    </recommendedName>
</protein>
<keyword evidence="1" id="KW-0805">Transcription regulation</keyword>
<organism evidence="6 7">
    <name type="scientific">Candidatus Woesebacteria bacterium RBG_16_34_12</name>
    <dbReference type="NCBI Taxonomy" id="1802480"/>
    <lineage>
        <taxon>Bacteria</taxon>
        <taxon>Candidatus Woeseibacteriota</taxon>
    </lineage>
</organism>
<feature type="site" description="Important for autoinhibition of adenylyltransferase activity" evidence="4">
    <location>
        <position position="55"/>
    </location>
</feature>
<dbReference type="Proteomes" id="UP000177053">
    <property type="component" value="Unassembled WGS sequence"/>
</dbReference>
<keyword evidence="2" id="KW-0804">Transcription</keyword>
<evidence type="ECO:0000256" key="1">
    <source>
        <dbReference type="ARBA" id="ARBA00023015"/>
    </source>
</evidence>
<dbReference type="Gene3D" id="1.10.10.10">
    <property type="entry name" value="Winged helix-like DNA-binding domain superfamily/Winged helix DNA-binding domain"/>
    <property type="match status" value="1"/>
</dbReference>
<dbReference type="InterPro" id="IPR036390">
    <property type="entry name" value="WH_DNA-bd_sf"/>
</dbReference>
<dbReference type="PANTHER" id="PTHR13504:SF38">
    <property type="entry name" value="FIDO DOMAIN-CONTAINING PROTEIN"/>
    <property type="match status" value="1"/>
</dbReference>
<proteinExistence type="predicted"/>
<gene>
    <name evidence="6" type="ORF">A2Z22_03540</name>
</gene>
<sequence>MYSPKFTITNKILRNIGQIDACREVIDNAPLVPYFAKQFKSEAIVKTIYHGTHIEGNDLTLSQTRQVLEGKQILGRDRDIQEVINYRNVVDLLEELRNKRGGYNLDELIDIHKETVNKIVSEEKVGSLRKSQVVIKEETTGKVVFKPPPFVEVPYLLEDFIKWLNSEEALEIHPILRAGIVHYVLVSIHPFVEGNGRTVRAFATLVLLKEGYDIKRFFALEEHFDDDPAAYYQAFYQVDKQNTNIASRDLTPWLEYFTDVVAIELNKIKEKVRKLSIDSRLKLKIGEQVALSERQIQLIEYLSEHGSVIMRDLKEVLHMVSEDTVLRDLKELMDKGIVKKEGSTKAARYVISSGK</sequence>
<accession>A0A1F7XAU7</accession>
<dbReference type="PROSITE" id="PS51459">
    <property type="entry name" value="FIDO"/>
    <property type="match status" value="1"/>
</dbReference>
<dbReference type="SUPFAM" id="SSF140931">
    <property type="entry name" value="Fic-like"/>
    <property type="match status" value="1"/>
</dbReference>
<dbReference type="SUPFAM" id="SSF46785">
    <property type="entry name" value="Winged helix' DNA-binding domain"/>
    <property type="match status" value="1"/>
</dbReference>
<evidence type="ECO:0000256" key="3">
    <source>
        <dbReference type="PIRSR" id="PIRSR640198-1"/>
    </source>
</evidence>
<dbReference type="Gene3D" id="1.10.3290.10">
    <property type="entry name" value="Fido-like domain"/>
    <property type="match status" value="1"/>
</dbReference>
<dbReference type="PANTHER" id="PTHR13504">
    <property type="entry name" value="FIDO DOMAIN-CONTAINING PROTEIN DDB_G0283145"/>
    <property type="match status" value="1"/>
</dbReference>
<evidence type="ECO:0000256" key="2">
    <source>
        <dbReference type="ARBA" id="ARBA00023163"/>
    </source>
</evidence>
<dbReference type="EMBL" id="MGFS01000003">
    <property type="protein sequence ID" value="OGM12137.1"/>
    <property type="molecule type" value="Genomic_DNA"/>
</dbReference>
<dbReference type="InterPro" id="IPR003812">
    <property type="entry name" value="Fido"/>
</dbReference>
<name>A0A1F7XAU7_9BACT</name>